<keyword evidence="2" id="KW-1185">Reference proteome</keyword>
<proteinExistence type="predicted"/>
<organism evidence="1 2">
    <name type="scientific">Schistosoma margrebowiei</name>
    <dbReference type="NCBI Taxonomy" id="48269"/>
    <lineage>
        <taxon>Eukaryota</taxon>
        <taxon>Metazoa</taxon>
        <taxon>Spiralia</taxon>
        <taxon>Lophotrochozoa</taxon>
        <taxon>Platyhelminthes</taxon>
        <taxon>Trematoda</taxon>
        <taxon>Digenea</taxon>
        <taxon>Strigeidida</taxon>
        <taxon>Schistosomatoidea</taxon>
        <taxon>Schistosomatidae</taxon>
        <taxon>Schistosoma</taxon>
    </lineage>
</organism>
<sequence length="33" mass="3920">MTIMVIIIVVLIMTIIVMIIKFESIYCFSKREK</sequence>
<dbReference type="Proteomes" id="UP000277204">
    <property type="component" value="Unassembled WGS sequence"/>
</dbReference>
<protein>
    <submittedName>
        <fullName evidence="1">Uncharacterized protein</fullName>
    </submittedName>
</protein>
<dbReference type="AlphaFoldDB" id="A0A183MBD8"/>
<reference evidence="1 2" key="1">
    <citation type="submission" date="2018-11" db="EMBL/GenBank/DDBJ databases">
        <authorList>
            <consortium name="Pathogen Informatics"/>
        </authorList>
    </citation>
    <scope>NUCLEOTIDE SEQUENCE [LARGE SCALE GENOMIC DNA]</scope>
    <source>
        <strain evidence="1 2">Zambia</strain>
    </source>
</reference>
<name>A0A183MBD8_9TREM</name>
<evidence type="ECO:0000313" key="2">
    <source>
        <dbReference type="Proteomes" id="UP000277204"/>
    </source>
</evidence>
<dbReference type="EMBL" id="UZAI01009771">
    <property type="protein sequence ID" value="VDP05762.1"/>
    <property type="molecule type" value="Genomic_DNA"/>
</dbReference>
<accession>A0A183MBD8</accession>
<evidence type="ECO:0000313" key="1">
    <source>
        <dbReference type="EMBL" id="VDP05762.1"/>
    </source>
</evidence>
<gene>
    <name evidence="1" type="ORF">SMRZ_LOCUS13362</name>
</gene>